<dbReference type="InterPro" id="IPR036217">
    <property type="entry name" value="MethylDNA_cys_MeTrfase_DNAb"/>
</dbReference>
<keyword evidence="1" id="KW-0227">DNA damage</keyword>
<evidence type="ECO:0000259" key="2">
    <source>
        <dbReference type="Pfam" id="PF01035"/>
    </source>
</evidence>
<evidence type="ECO:0000313" key="4">
    <source>
        <dbReference type="Proteomes" id="UP000291469"/>
    </source>
</evidence>
<dbReference type="EMBL" id="CP036402">
    <property type="protein sequence ID" value="QBI19795.1"/>
    <property type="molecule type" value="Genomic_DNA"/>
</dbReference>
<evidence type="ECO:0000313" key="3">
    <source>
        <dbReference type="EMBL" id="QBI19795.1"/>
    </source>
</evidence>
<name>A0A411YEZ6_9ACTN</name>
<dbReference type="InterPro" id="IPR014048">
    <property type="entry name" value="MethylDNA_cys_MeTrfase_DNA-bd"/>
</dbReference>
<dbReference type="GO" id="GO:0006281">
    <property type="term" value="P:DNA repair"/>
    <property type="evidence" value="ECO:0007669"/>
    <property type="project" value="InterPro"/>
</dbReference>
<protein>
    <submittedName>
        <fullName evidence="3">MGMT family protein</fullName>
    </submittedName>
</protein>
<proteinExistence type="predicted"/>
<evidence type="ECO:0000256" key="1">
    <source>
        <dbReference type="ARBA" id="ARBA00022763"/>
    </source>
</evidence>
<gene>
    <name evidence="3" type="ORF">ER308_09665</name>
</gene>
<dbReference type="CDD" id="cd06445">
    <property type="entry name" value="ATase"/>
    <property type="match status" value="1"/>
</dbReference>
<dbReference type="RefSeq" id="WP_131154792.1">
    <property type="nucleotide sequence ID" value="NZ_CP036402.1"/>
</dbReference>
<reference evidence="3 4" key="1">
    <citation type="submission" date="2019-01" db="EMBL/GenBank/DDBJ databases">
        <title>Egibacter rhizosphaerae EGI 80759T.</title>
        <authorList>
            <person name="Chen D.-D."/>
            <person name="Tian Y."/>
            <person name="Jiao J.-Y."/>
            <person name="Zhang X.-T."/>
            <person name="Zhang Y.-G."/>
            <person name="Zhang Y."/>
            <person name="Xiao M."/>
            <person name="Shu W.-S."/>
            <person name="Li W.-J."/>
        </authorList>
    </citation>
    <scope>NUCLEOTIDE SEQUENCE [LARGE SCALE GENOMIC DNA]</scope>
    <source>
        <strain evidence="3 4">EGI 80759</strain>
    </source>
</reference>
<dbReference type="GO" id="GO:0003824">
    <property type="term" value="F:catalytic activity"/>
    <property type="evidence" value="ECO:0007669"/>
    <property type="project" value="InterPro"/>
</dbReference>
<keyword evidence="4" id="KW-1185">Reference proteome</keyword>
<dbReference type="KEGG" id="erz:ER308_09665"/>
<dbReference type="AlphaFoldDB" id="A0A411YEZ6"/>
<dbReference type="Pfam" id="PF01035">
    <property type="entry name" value="DNA_binding_1"/>
    <property type="match status" value="1"/>
</dbReference>
<dbReference type="Proteomes" id="UP000291469">
    <property type="component" value="Chromosome"/>
</dbReference>
<dbReference type="PANTHER" id="PTHR42942">
    <property type="entry name" value="6-O-METHYLGUANINE DNA METHYLTRANSFERASE"/>
    <property type="match status" value="1"/>
</dbReference>
<dbReference type="OrthoDB" id="9132167at2"/>
<accession>A0A411YEZ6</accession>
<dbReference type="InterPro" id="IPR052520">
    <property type="entry name" value="ATL_DNA_repair"/>
</dbReference>
<dbReference type="Gene3D" id="1.10.10.10">
    <property type="entry name" value="Winged helix-like DNA-binding domain superfamily/Winged helix DNA-binding domain"/>
    <property type="match status" value="1"/>
</dbReference>
<sequence length="103" mass="10799">MRRSVPQSSFGDRVVAVVRALGPGEVVSYGDVAAEAGSPGAARAVGHVLREADGLPWWRVVTATGRLAPGLEVEQAAHLRAEGVAVADGHVSRGPRDRRHSNE</sequence>
<feature type="domain" description="Methylated-DNA-[protein]-cysteine S-methyltransferase DNA binding" evidence="2">
    <location>
        <begin position="10"/>
        <end position="84"/>
    </location>
</feature>
<dbReference type="InterPro" id="IPR036388">
    <property type="entry name" value="WH-like_DNA-bd_sf"/>
</dbReference>
<dbReference type="PANTHER" id="PTHR42942:SF1">
    <property type="entry name" value="ALKYLTRANSFERASE-LIKE PROTEIN 1"/>
    <property type="match status" value="1"/>
</dbReference>
<organism evidence="3 4">
    <name type="scientific">Egibacter rhizosphaerae</name>
    <dbReference type="NCBI Taxonomy" id="1670831"/>
    <lineage>
        <taxon>Bacteria</taxon>
        <taxon>Bacillati</taxon>
        <taxon>Actinomycetota</taxon>
        <taxon>Nitriliruptoria</taxon>
        <taxon>Egibacterales</taxon>
        <taxon>Egibacteraceae</taxon>
        <taxon>Egibacter</taxon>
    </lineage>
</organism>
<dbReference type="SUPFAM" id="SSF46767">
    <property type="entry name" value="Methylated DNA-protein cysteine methyltransferase, C-terminal domain"/>
    <property type="match status" value="1"/>
</dbReference>